<evidence type="ECO:0000256" key="1">
    <source>
        <dbReference type="SAM" id="Phobius"/>
    </source>
</evidence>
<dbReference type="RefSeq" id="WP_133849003.1">
    <property type="nucleotide sequence ID" value="NZ_SNXZ01000002.1"/>
</dbReference>
<proteinExistence type="predicted"/>
<feature type="transmembrane region" description="Helical" evidence="1">
    <location>
        <begin position="63"/>
        <end position="85"/>
    </location>
</feature>
<keyword evidence="1" id="KW-1133">Transmembrane helix</keyword>
<reference evidence="2 3" key="1">
    <citation type="submission" date="2019-03" db="EMBL/GenBank/DDBJ databases">
        <title>Genomic Encyclopedia of Type Strains, Phase IV (KMG-IV): sequencing the most valuable type-strain genomes for metagenomic binning, comparative biology and taxonomic classification.</title>
        <authorList>
            <person name="Goeker M."/>
        </authorList>
    </citation>
    <scope>NUCLEOTIDE SEQUENCE [LARGE SCALE GENOMIC DNA]</scope>
    <source>
        <strain evidence="2 3">DSM 45361</strain>
    </source>
</reference>
<gene>
    <name evidence="2" type="ORF">EV186_102125</name>
</gene>
<keyword evidence="1" id="KW-0812">Transmembrane</keyword>
<organism evidence="2 3">
    <name type="scientific">Labedaea rhizosphaerae</name>
    <dbReference type="NCBI Taxonomy" id="598644"/>
    <lineage>
        <taxon>Bacteria</taxon>
        <taxon>Bacillati</taxon>
        <taxon>Actinomycetota</taxon>
        <taxon>Actinomycetes</taxon>
        <taxon>Pseudonocardiales</taxon>
        <taxon>Pseudonocardiaceae</taxon>
        <taxon>Labedaea</taxon>
    </lineage>
</organism>
<name>A0A4R6SFC1_LABRH</name>
<feature type="transmembrane region" description="Helical" evidence="1">
    <location>
        <begin position="97"/>
        <end position="127"/>
    </location>
</feature>
<evidence type="ECO:0000313" key="3">
    <source>
        <dbReference type="Proteomes" id="UP000295444"/>
    </source>
</evidence>
<keyword evidence="3" id="KW-1185">Reference proteome</keyword>
<comment type="caution">
    <text evidence="2">The sequence shown here is derived from an EMBL/GenBank/DDBJ whole genome shotgun (WGS) entry which is preliminary data.</text>
</comment>
<protein>
    <submittedName>
        <fullName evidence="2">Uncharacterized protein</fullName>
    </submittedName>
</protein>
<feature type="transmembrane region" description="Helical" evidence="1">
    <location>
        <begin position="21"/>
        <end position="43"/>
    </location>
</feature>
<dbReference type="AlphaFoldDB" id="A0A4R6SFC1"/>
<accession>A0A4R6SFC1</accession>
<keyword evidence="1" id="KW-0472">Membrane</keyword>
<evidence type="ECO:0000313" key="2">
    <source>
        <dbReference type="EMBL" id="TDQ00264.1"/>
    </source>
</evidence>
<dbReference type="Proteomes" id="UP000295444">
    <property type="component" value="Unassembled WGS sequence"/>
</dbReference>
<dbReference type="EMBL" id="SNXZ01000002">
    <property type="protein sequence ID" value="TDQ00264.1"/>
    <property type="molecule type" value="Genomic_DNA"/>
</dbReference>
<sequence>MTAPSPVHRTAAPGPVIAASVLLYVCAGVGVLGSLVLAAGGVLGNSISDVPLAGLYTTKIQLVGFGGGFAFFVLAIADVVLGVGLTRGAPRARAATVALSIVVGLAGLASPVGPLCLVTAAVIIALVTGPQSSRRHFRRPALVVG</sequence>